<sequence>MPATDDLSGLPYVPLADLPPEAAATVTLIDEGGPFPYDKDGSIFGNYEGLLPDREDGYYEEYTVETPGSDDRGARRIVGGADGELYWTEDHYESFEVIWR</sequence>
<dbReference type="EMBL" id="QXGH01000026">
    <property type="protein sequence ID" value="RHW25217.1"/>
    <property type="molecule type" value="Genomic_DNA"/>
</dbReference>
<comment type="caution">
    <text evidence="3">The sequence shown here is derived from an EMBL/GenBank/DDBJ whole genome shotgun (WGS) entry which is preliminary data.</text>
</comment>
<dbReference type="Pfam" id="PF00545">
    <property type="entry name" value="Ribonuclease"/>
    <property type="match status" value="1"/>
</dbReference>
<accession>A0A417XY72</accession>
<dbReference type="OrthoDB" id="5326845at2"/>
<dbReference type="GO" id="GO:0003723">
    <property type="term" value="F:RNA binding"/>
    <property type="evidence" value="ECO:0007669"/>
    <property type="project" value="InterPro"/>
</dbReference>
<evidence type="ECO:0000256" key="2">
    <source>
        <dbReference type="ARBA" id="ARBA00022801"/>
    </source>
</evidence>
<dbReference type="AlphaFoldDB" id="A0A417XY72"/>
<name>A0A417XY72_9ACTN</name>
<keyword evidence="2" id="KW-0378">Hydrolase</keyword>
<keyword evidence="4" id="KW-1185">Reference proteome</keyword>
<dbReference type="InterPro" id="IPR016191">
    <property type="entry name" value="Ribonuclease/ribotoxin"/>
</dbReference>
<gene>
    <name evidence="3" type="ORF">D0Z08_21140</name>
</gene>
<reference evidence="3 4" key="1">
    <citation type="submission" date="2018-09" db="EMBL/GenBank/DDBJ databases">
        <title>Genome sequencing of Nocardioides immobilis CCTCC AB 2017083 for comparison to Nocardioides silvaticus.</title>
        <authorList>
            <person name="Li C."/>
            <person name="Wang G."/>
        </authorList>
    </citation>
    <scope>NUCLEOTIDE SEQUENCE [LARGE SCALE GENOMIC DNA]</scope>
    <source>
        <strain evidence="3 4">CCTCC AB 2017083</strain>
    </source>
</reference>
<protein>
    <submittedName>
        <fullName evidence="3">Guanyl-specific ribonuclease Sa</fullName>
    </submittedName>
</protein>
<evidence type="ECO:0000313" key="3">
    <source>
        <dbReference type="EMBL" id="RHW25217.1"/>
    </source>
</evidence>
<proteinExistence type="predicted"/>
<dbReference type="SUPFAM" id="SSF53933">
    <property type="entry name" value="Microbial ribonucleases"/>
    <property type="match status" value="1"/>
</dbReference>
<organism evidence="3 4">
    <name type="scientific">Nocardioides immobilis</name>
    <dbReference type="NCBI Taxonomy" id="2049295"/>
    <lineage>
        <taxon>Bacteria</taxon>
        <taxon>Bacillati</taxon>
        <taxon>Actinomycetota</taxon>
        <taxon>Actinomycetes</taxon>
        <taxon>Propionibacteriales</taxon>
        <taxon>Nocardioidaceae</taxon>
        <taxon>Nocardioides</taxon>
    </lineage>
</organism>
<dbReference type="InterPro" id="IPR000026">
    <property type="entry name" value="N1-like"/>
</dbReference>
<keyword evidence="1" id="KW-0540">Nuclease</keyword>
<evidence type="ECO:0000313" key="4">
    <source>
        <dbReference type="Proteomes" id="UP000283644"/>
    </source>
</evidence>
<evidence type="ECO:0000256" key="1">
    <source>
        <dbReference type="ARBA" id="ARBA00022722"/>
    </source>
</evidence>
<dbReference type="GO" id="GO:0004521">
    <property type="term" value="F:RNA endonuclease activity"/>
    <property type="evidence" value="ECO:0007669"/>
    <property type="project" value="InterPro"/>
</dbReference>
<dbReference type="GO" id="GO:0016787">
    <property type="term" value="F:hydrolase activity"/>
    <property type="evidence" value="ECO:0007669"/>
    <property type="project" value="UniProtKB-KW"/>
</dbReference>
<dbReference type="Gene3D" id="3.10.450.30">
    <property type="entry name" value="Microbial ribonucleases"/>
    <property type="match status" value="1"/>
</dbReference>
<dbReference type="Proteomes" id="UP000283644">
    <property type="component" value="Unassembled WGS sequence"/>
</dbReference>